<dbReference type="Gene3D" id="4.10.1060.10">
    <property type="entry name" value="Zinc finger, RanBP2-type"/>
    <property type="match status" value="1"/>
</dbReference>
<feature type="region of interest" description="Disordered" evidence="5">
    <location>
        <begin position="91"/>
        <end position="296"/>
    </location>
</feature>
<dbReference type="GO" id="GO:0008270">
    <property type="term" value="F:zinc ion binding"/>
    <property type="evidence" value="ECO:0007669"/>
    <property type="project" value="UniProtKB-KW"/>
</dbReference>
<evidence type="ECO:0000256" key="5">
    <source>
        <dbReference type="SAM" id="MobiDB-lite"/>
    </source>
</evidence>
<dbReference type="Proteomes" id="UP000242474">
    <property type="component" value="Unassembled WGS sequence"/>
</dbReference>
<evidence type="ECO:0000256" key="1">
    <source>
        <dbReference type="ARBA" id="ARBA00022723"/>
    </source>
</evidence>
<name>A0A2G5B9J2_COERN</name>
<feature type="region of interest" description="Disordered" evidence="5">
    <location>
        <begin position="517"/>
        <end position="632"/>
    </location>
</feature>
<feature type="region of interest" description="Disordered" evidence="5">
    <location>
        <begin position="394"/>
        <end position="483"/>
    </location>
</feature>
<feature type="compositionally biased region" description="Polar residues" evidence="5">
    <location>
        <begin position="817"/>
        <end position="830"/>
    </location>
</feature>
<feature type="compositionally biased region" description="Polar residues" evidence="5">
    <location>
        <begin position="801"/>
        <end position="810"/>
    </location>
</feature>
<dbReference type="PROSITE" id="PS50199">
    <property type="entry name" value="ZF_RANBP2_2"/>
    <property type="match status" value="1"/>
</dbReference>
<evidence type="ECO:0000256" key="2">
    <source>
        <dbReference type="ARBA" id="ARBA00022771"/>
    </source>
</evidence>
<dbReference type="InterPro" id="IPR001876">
    <property type="entry name" value="Znf_RanBP2"/>
</dbReference>
<sequence length="883" mass="90560">MSGSKELSFDSFVPPGGAPAPAINASGTDAKSQGVEWVCDTCELKNIGTATKCIVCDAQKPVNPQLASSITSVFQPQAVSGVSAVNSYVSGEESEDSVSDSGSSVYSSEYSESSVTGSIDGLSESDSDSEQDDMVPIQDEKAPTAKLDALESDNEDSGEEESGSEGESDRDNVDLSSLIDAEVVAGSTGKEADSIKISEHEDASAALHDDKAAVADLTDEETENKTSSDNDNVGLAQPRAVVSDNESVVEEENYEVNLDANVPELVQPETQTSNVETSPSELEDKDAGGAEQDEEHKSYAAALKEAILDRVDSDSVDSVPIGAEDENISDKHLAASGTEQKSMSNCEEFESDVAAIVDNSDQYEDGDATTAVRAAATLENHDLDDFVHVSQLVSQTDDKEDDDVSSTSASICKANKVSSEDSGQGVPPVSYEPNKSDNVEAGVKTTPEEPVTVSASETADSAENREGTQKELAPVPTEDASVGNQNAIDKFDVGRLQILSGKASVEYIVKQALDASYCDDSESESGSGIPKPEAPESVAAYGSEPAAADKAKPVKADELDMNVAAPAVDSSAEDFLRNDRSPKPAALEKSLTGSSGDFVMLSHPENSFSGSASSSASISSDENTTGGFDMGDIAVGIDHASVGTASDIQQSEAIESPVISIGSDSDYDSDASLPQKESPKVVAATAEPLSKGSNDAKSFFKAGILGSFGNKSSLGKSTFGSSSAFGGNGASGVQNVSGSSLPNAFATSSTSSIPAFGSKLDKPVFGVASMSSLGAKSAASGSPAQSASFANLGKKMPTGFGQHSSGSQNPFAVLRENSGSPDSMVSNDSKSGAFAQGGGGGAFGRAFGLSKPKSTEKTVANSDPIRSIIQGDDSDAAVSDGDS</sequence>
<protein>
    <recommendedName>
        <fullName evidence="6">RanBP2-type domain-containing protein</fullName>
    </recommendedName>
</protein>
<dbReference type="EMBL" id="KZ303505">
    <property type="protein sequence ID" value="PIA15689.1"/>
    <property type="molecule type" value="Genomic_DNA"/>
</dbReference>
<feature type="compositionally biased region" description="Low complexity" evidence="5">
    <location>
        <begin position="99"/>
        <end position="122"/>
    </location>
</feature>
<reference evidence="7 8" key="1">
    <citation type="journal article" date="2015" name="Genome Biol. Evol.">
        <title>Phylogenomic analyses indicate that early fungi evolved digesting cell walls of algal ancestors of land plants.</title>
        <authorList>
            <person name="Chang Y."/>
            <person name="Wang S."/>
            <person name="Sekimoto S."/>
            <person name="Aerts A.L."/>
            <person name="Choi C."/>
            <person name="Clum A."/>
            <person name="LaButti K.M."/>
            <person name="Lindquist E.A."/>
            <person name="Yee Ngan C."/>
            <person name="Ohm R.A."/>
            <person name="Salamov A.A."/>
            <person name="Grigoriev I.V."/>
            <person name="Spatafora J.W."/>
            <person name="Berbee M.L."/>
        </authorList>
    </citation>
    <scope>NUCLEOTIDE SEQUENCE [LARGE SCALE GENOMIC DNA]</scope>
    <source>
        <strain evidence="7 8">NRRL 1564</strain>
    </source>
</reference>
<gene>
    <name evidence="7" type="ORF">COEREDRAFT_81821</name>
</gene>
<evidence type="ECO:0000313" key="8">
    <source>
        <dbReference type="Proteomes" id="UP000242474"/>
    </source>
</evidence>
<keyword evidence="8" id="KW-1185">Reference proteome</keyword>
<feature type="compositionally biased region" description="Low complexity" evidence="5">
    <location>
        <begin position="775"/>
        <end position="790"/>
    </location>
</feature>
<dbReference type="OrthoDB" id="248320at2759"/>
<organism evidence="7 8">
    <name type="scientific">Coemansia reversa (strain ATCC 12441 / NRRL 1564)</name>
    <dbReference type="NCBI Taxonomy" id="763665"/>
    <lineage>
        <taxon>Eukaryota</taxon>
        <taxon>Fungi</taxon>
        <taxon>Fungi incertae sedis</taxon>
        <taxon>Zoopagomycota</taxon>
        <taxon>Kickxellomycotina</taxon>
        <taxon>Kickxellomycetes</taxon>
        <taxon>Kickxellales</taxon>
        <taxon>Kickxellaceae</taxon>
        <taxon>Coemansia</taxon>
    </lineage>
</organism>
<feature type="compositionally biased region" description="Polar residues" evidence="5">
    <location>
        <begin position="268"/>
        <end position="280"/>
    </location>
</feature>
<feature type="region of interest" description="Disordered" evidence="5">
    <location>
        <begin position="775"/>
        <end position="883"/>
    </location>
</feature>
<feature type="domain" description="RanBP2-type" evidence="6">
    <location>
        <begin position="32"/>
        <end position="62"/>
    </location>
</feature>
<evidence type="ECO:0000256" key="3">
    <source>
        <dbReference type="ARBA" id="ARBA00022833"/>
    </source>
</evidence>
<evidence type="ECO:0000313" key="7">
    <source>
        <dbReference type="EMBL" id="PIA15689.1"/>
    </source>
</evidence>
<evidence type="ECO:0000259" key="6">
    <source>
        <dbReference type="PROSITE" id="PS50199"/>
    </source>
</evidence>
<feature type="compositionally biased region" description="Low complexity" evidence="5">
    <location>
        <begin position="607"/>
        <end position="620"/>
    </location>
</feature>
<feature type="compositionally biased region" description="Polar residues" evidence="5">
    <location>
        <begin position="405"/>
        <end position="422"/>
    </location>
</feature>
<feature type="compositionally biased region" description="Basic and acidic residues" evidence="5">
    <location>
        <begin position="547"/>
        <end position="558"/>
    </location>
</feature>
<dbReference type="Pfam" id="PF00641">
    <property type="entry name" value="Zn_ribbon_RanBP"/>
    <property type="match status" value="1"/>
</dbReference>
<keyword evidence="1" id="KW-0479">Metal-binding</keyword>
<dbReference type="PROSITE" id="PS01358">
    <property type="entry name" value="ZF_RANBP2_1"/>
    <property type="match status" value="1"/>
</dbReference>
<evidence type="ECO:0000256" key="4">
    <source>
        <dbReference type="PROSITE-ProRule" id="PRU00322"/>
    </source>
</evidence>
<proteinExistence type="predicted"/>
<accession>A0A2G5B9J2</accession>
<dbReference type="AlphaFoldDB" id="A0A2G5B9J2"/>
<feature type="compositionally biased region" description="Basic and acidic residues" evidence="5">
    <location>
        <begin position="190"/>
        <end position="213"/>
    </location>
</feature>
<feature type="region of interest" description="Disordered" evidence="5">
    <location>
        <begin position="645"/>
        <end position="695"/>
    </location>
</feature>
<feature type="compositionally biased region" description="Acidic residues" evidence="5">
    <location>
        <begin position="150"/>
        <end position="166"/>
    </location>
</feature>
<feature type="non-terminal residue" evidence="7">
    <location>
        <position position="883"/>
    </location>
</feature>
<feature type="compositionally biased region" description="Acidic residues" evidence="5">
    <location>
        <begin position="123"/>
        <end position="133"/>
    </location>
</feature>
<keyword evidence="2 4" id="KW-0863">Zinc-finger</keyword>
<keyword evidence="3" id="KW-0862">Zinc</keyword>